<dbReference type="Gene3D" id="3.50.30.50">
    <property type="entry name" value="Putative cyclase"/>
    <property type="match status" value="1"/>
</dbReference>
<dbReference type="Pfam" id="PF04199">
    <property type="entry name" value="Cyclase"/>
    <property type="match status" value="1"/>
</dbReference>
<dbReference type="RefSeq" id="WP_094401172.1">
    <property type="nucleotide sequence ID" value="NZ_NMVL01000011.1"/>
</dbReference>
<gene>
    <name evidence="1" type="ORF">CGZ94_17310</name>
</gene>
<dbReference type="AlphaFoldDB" id="A0A255GCU7"/>
<keyword evidence="2" id="KW-1185">Reference proteome</keyword>
<evidence type="ECO:0000313" key="1">
    <source>
        <dbReference type="EMBL" id="OYO10734.1"/>
    </source>
</evidence>
<dbReference type="Proteomes" id="UP000215896">
    <property type="component" value="Unassembled WGS sequence"/>
</dbReference>
<accession>A0A255GCU7</accession>
<dbReference type="GO" id="GO:0019441">
    <property type="term" value="P:L-tryptophan catabolic process to kynurenine"/>
    <property type="evidence" value="ECO:0007669"/>
    <property type="project" value="InterPro"/>
</dbReference>
<reference evidence="1 2" key="1">
    <citation type="submission" date="2017-07" db="EMBL/GenBank/DDBJ databases">
        <title>Draft whole genome sequences of clinical Proprionibacteriaceae strains.</title>
        <authorList>
            <person name="Bernier A.-M."/>
            <person name="Bernard K."/>
            <person name="Domingo M.-C."/>
        </authorList>
    </citation>
    <scope>NUCLEOTIDE SEQUENCE [LARGE SCALE GENOMIC DNA]</scope>
    <source>
        <strain evidence="1 2">NML 030167</strain>
    </source>
</reference>
<organism evidence="1 2">
    <name type="scientific">Enemella evansiae</name>
    <dbReference type="NCBI Taxonomy" id="2016499"/>
    <lineage>
        <taxon>Bacteria</taxon>
        <taxon>Bacillati</taxon>
        <taxon>Actinomycetota</taxon>
        <taxon>Actinomycetes</taxon>
        <taxon>Propionibacteriales</taxon>
        <taxon>Propionibacteriaceae</taxon>
        <taxon>Enemella</taxon>
    </lineage>
</organism>
<protein>
    <submittedName>
        <fullName evidence="1">Cyclase</fullName>
    </submittedName>
</protein>
<name>A0A255GCU7_9ACTN</name>
<dbReference type="EMBL" id="NMVO01000016">
    <property type="protein sequence ID" value="OYO10734.1"/>
    <property type="molecule type" value="Genomic_DNA"/>
</dbReference>
<dbReference type="PANTHER" id="PTHR31118:SF12">
    <property type="entry name" value="CYCLASE-LIKE PROTEIN 2"/>
    <property type="match status" value="1"/>
</dbReference>
<proteinExistence type="predicted"/>
<dbReference type="SUPFAM" id="SSF102198">
    <property type="entry name" value="Putative cyclase"/>
    <property type="match status" value="1"/>
</dbReference>
<evidence type="ECO:0000313" key="2">
    <source>
        <dbReference type="Proteomes" id="UP000215896"/>
    </source>
</evidence>
<dbReference type="InterPro" id="IPR007325">
    <property type="entry name" value="KFase/CYL"/>
</dbReference>
<comment type="caution">
    <text evidence="1">The sequence shown here is derived from an EMBL/GenBank/DDBJ whole genome shotgun (WGS) entry which is preliminary data.</text>
</comment>
<dbReference type="OrthoDB" id="7067800at2"/>
<dbReference type="InterPro" id="IPR037175">
    <property type="entry name" value="KFase_sf"/>
</dbReference>
<dbReference type="PANTHER" id="PTHR31118">
    <property type="entry name" value="CYCLASE-LIKE PROTEIN 2"/>
    <property type="match status" value="1"/>
</dbReference>
<sequence>MQSQDAVQHPSGGRVVDLSLLIAEEMPCWWSTHMPYQQKTFNYFRDTDTPTGPLLSRTGPYQTRFLVIDEHTGTHFDAPSHFIPPPDSGLPHAGPSGEIFADMVELTQLMGPAVVIDVPDDLPGAAPGVSPYIRPEDVERHEGRHGQLSPGDIVLFRSGWDERYYRPGASGSAYLHDAFVAGTDDGWPAPGVECIRLLLDRGIRCVGIDSPSMGSTHDGGPVHQEALGRGAVFIEALANLQALPNTGAWFCFAPLKIARGTGAPGRAFALVPQEK</sequence>
<dbReference type="GO" id="GO:0004061">
    <property type="term" value="F:arylformamidase activity"/>
    <property type="evidence" value="ECO:0007669"/>
    <property type="project" value="InterPro"/>
</dbReference>